<feature type="transmembrane region" description="Helical" evidence="1">
    <location>
        <begin position="649"/>
        <end position="672"/>
    </location>
</feature>
<evidence type="ECO:0000256" key="1">
    <source>
        <dbReference type="SAM" id="Phobius"/>
    </source>
</evidence>
<dbReference type="SUPFAM" id="SSF56112">
    <property type="entry name" value="Protein kinase-like (PK-like)"/>
    <property type="match status" value="1"/>
</dbReference>
<dbReference type="PANTHER" id="PTHR24416:SF583">
    <property type="entry name" value="RECEPTOR PROTEIN-TYROSINE KINASE"/>
    <property type="match status" value="1"/>
</dbReference>
<dbReference type="PRINTS" id="PR00109">
    <property type="entry name" value="TYRKINASE"/>
</dbReference>
<reference evidence="3 4" key="1">
    <citation type="journal article" date="2003" name="PLoS Biol.">
        <title>The genome sequence of Caenorhabditis briggsae: a platform for comparative genomics.</title>
        <authorList>
            <person name="Stein L.D."/>
            <person name="Bao Z."/>
            <person name="Blasiar D."/>
            <person name="Blumenthal T."/>
            <person name="Brent M.R."/>
            <person name="Chen N."/>
            <person name="Chinwalla A."/>
            <person name="Clarke L."/>
            <person name="Clee C."/>
            <person name="Coghlan A."/>
            <person name="Coulson A."/>
            <person name="D'Eustachio P."/>
            <person name="Fitch D.H."/>
            <person name="Fulton L.A."/>
            <person name="Fulton R.E."/>
            <person name="Griffiths-Jones S."/>
            <person name="Harris T.W."/>
            <person name="Hillier L.W."/>
            <person name="Kamath R."/>
            <person name="Kuwabara P.E."/>
            <person name="Mardis E.R."/>
            <person name="Marra M.A."/>
            <person name="Miner T.L."/>
            <person name="Minx P."/>
            <person name="Mullikin J.C."/>
            <person name="Plumb R.W."/>
            <person name="Rogers J."/>
            <person name="Schein J.E."/>
            <person name="Sohrmann M."/>
            <person name="Spieth J."/>
            <person name="Stajich J.E."/>
            <person name="Wei C."/>
            <person name="Willey D."/>
            <person name="Wilson R.K."/>
            <person name="Durbin R."/>
            <person name="Waterston R.H."/>
        </authorList>
    </citation>
    <scope>NUCLEOTIDE SEQUENCE [LARGE SCALE GENOMIC DNA]</scope>
    <source>
        <strain evidence="3 4">AF16</strain>
    </source>
</reference>
<dbReference type="InterPro" id="IPR008266">
    <property type="entry name" value="Tyr_kinase_AS"/>
</dbReference>
<dbReference type="InterPro" id="IPR050122">
    <property type="entry name" value="RTK"/>
</dbReference>
<dbReference type="eggNOG" id="KOG0200">
    <property type="taxonomic scope" value="Eukaryota"/>
</dbReference>
<dbReference type="InParanoid" id="A8X985"/>
<feature type="domain" description="Protein kinase" evidence="2">
    <location>
        <begin position="720"/>
        <end position="1033"/>
    </location>
</feature>
<dbReference type="InterPro" id="IPR011009">
    <property type="entry name" value="Kinase-like_dom_sf"/>
</dbReference>
<keyword evidence="1" id="KW-0812">Transmembrane</keyword>
<reference evidence="3 4" key="2">
    <citation type="journal article" date="2011" name="PLoS Genet.">
        <title>Caenorhabditis briggsae recombinant inbred line genotypes reveal inter-strain incompatibility and the evolution of recombination.</title>
        <authorList>
            <person name="Ross J.A."/>
            <person name="Koboldt D.C."/>
            <person name="Staisch J.E."/>
            <person name="Chamberlin H.M."/>
            <person name="Gupta B.P."/>
            <person name="Miller R.D."/>
            <person name="Baird S.E."/>
            <person name="Haag E.S."/>
        </authorList>
    </citation>
    <scope>NUCLEOTIDE SEQUENCE [LARGE SCALE GENOMIC DNA]</scope>
    <source>
        <strain evidence="3 4">AF16</strain>
    </source>
</reference>
<dbReference type="AlphaFoldDB" id="A8X985"/>
<dbReference type="Pfam" id="PF07714">
    <property type="entry name" value="PK_Tyr_Ser-Thr"/>
    <property type="match status" value="1"/>
</dbReference>
<dbReference type="HOGENOM" id="CLU_013760_0_0_1"/>
<feature type="transmembrane region" description="Helical" evidence="1">
    <location>
        <begin position="19"/>
        <end position="37"/>
    </location>
</feature>
<dbReference type="WormBase" id="CBG09377">
    <property type="protein sequence ID" value="CBP45222"/>
    <property type="gene ID" value="WBGene00030973"/>
    <property type="gene designation" value="Cbr-hir-1"/>
</dbReference>
<dbReference type="GO" id="GO:0005524">
    <property type="term" value="F:ATP binding"/>
    <property type="evidence" value="ECO:0007669"/>
    <property type="project" value="InterPro"/>
</dbReference>
<sequence>MMTHGDHHSVKSVNHQAKMLTFCLTFENVCFILFGLPTRTFEFLFKYMCPLLSFLSNLFLSVSFALLQIHSISLFSWYLNLFHCNYFQNGYLCKSNETSINYIYIRTNASAQQSLETCKPQCQKFNNDNLCIDNTCWSTCNGELVPEKTLPAPSNLTLKGVRGLQWNDVPGAVMYYVGYRTMSSKKFTNDDFVITEKQSVDLSTLTNIDPCSELEVTVAAFSEDGIGNESKELKISSPKPTANPKLDLLEMEYFNTTLVSDFYTANATVHVEFRYKTDPWFLGQDDLDVMPLFHLISCVDPDLSQGIPVPDFMVHVENSTISTSIGSDMMERKCRYVYYLQSVTSKKCNTMTEMPSPPSSALQTIQVDCDIVKNAPCFKVPSYPSPICGMVDNVAFSVVARDRENLNDPASNLTVNVTFKPVTRTNELPTLYYIGIYGAAMEFNTKEEEAFLGVNITNVLGTETSCKSFDRSGSCLAENVNRSIVLQGIHPKTLYGITICAVKDLRNLTLPDLTIDSKSVRPRAAKIMLVEHSHYSFSLVPYQLLIQPDGFSHTNTNKDSVISRSQRHLDYDFNNTTEFVERNETGSESFGTNGTNGTDIEEYQLDNSTILFTNFTTELTPDDFENFTTTTPATTTSTRLPPSPNQTGMIIGIVLGSLAIIGLAIPGIWYYFRWKSDKKLKFKMGQMGKSNYHGNPYTDFPIFAANKNDIWEIERRNLIIHNDKKLGSGAFGAVYLGGKTNWKSLAHKDANSPLGINLMRAENCQVAVKMLPEYADEMSKHEFLREIALMKTLGYHERLVNMLACVTESEPLCLVVEYCDNGDLLQFLRERCKYMMKLDDLGINYHDPPENDNYDTNMIVTLKQLLQFAVQISYGLEYLSQKGFVHRDVAARNVLVHEGTACKIGDFGLCRYIYADQSQYKSKGGKLPLKWMSPEAIRHYEFSIKSDVWSFGILLFEVITLGGSPYPGMPPEDVLPHLESGGRIEKPDNCPENFYDVMIQCWSADPEERIEFSDIRMQLATQLEDITEDYSYLKLDAAKDYYNVQYGDEKVKPEVVIIPDEIIKPSKIIMDELSVKNLEIEH</sequence>
<proteinExistence type="predicted"/>
<dbReference type="PROSITE" id="PS50011">
    <property type="entry name" value="PROTEIN_KINASE_DOM"/>
    <property type="match status" value="1"/>
</dbReference>
<evidence type="ECO:0000313" key="3">
    <source>
        <dbReference type="EMBL" id="CAP29197.2"/>
    </source>
</evidence>
<dbReference type="CDD" id="cd00192">
    <property type="entry name" value="PTKc"/>
    <property type="match status" value="1"/>
</dbReference>
<dbReference type="InterPro" id="IPR001245">
    <property type="entry name" value="Ser-Thr/Tyr_kinase_cat_dom"/>
</dbReference>
<dbReference type="OMA" id="MRAENCQ"/>
<keyword evidence="4" id="KW-1185">Reference proteome</keyword>
<dbReference type="FunCoup" id="A8X985">
    <property type="interactions" value="3"/>
</dbReference>
<dbReference type="InterPro" id="IPR020635">
    <property type="entry name" value="Tyr_kinase_cat_dom"/>
</dbReference>
<dbReference type="Gene3D" id="3.30.200.20">
    <property type="entry name" value="Phosphorylase Kinase, domain 1"/>
    <property type="match status" value="1"/>
</dbReference>
<dbReference type="GO" id="GO:0007169">
    <property type="term" value="P:cell surface receptor protein tyrosine kinase signaling pathway"/>
    <property type="evidence" value="ECO:0000318"/>
    <property type="project" value="GO_Central"/>
</dbReference>
<protein>
    <submittedName>
        <fullName evidence="3">Protein CBG09377</fullName>
    </submittedName>
</protein>
<accession>A8X985</accession>
<dbReference type="Gene3D" id="1.10.510.10">
    <property type="entry name" value="Transferase(Phosphotransferase) domain 1"/>
    <property type="match status" value="1"/>
</dbReference>
<organism evidence="3 4">
    <name type="scientific">Caenorhabditis briggsae</name>
    <dbReference type="NCBI Taxonomy" id="6238"/>
    <lineage>
        <taxon>Eukaryota</taxon>
        <taxon>Metazoa</taxon>
        <taxon>Ecdysozoa</taxon>
        <taxon>Nematoda</taxon>
        <taxon>Chromadorea</taxon>
        <taxon>Rhabditida</taxon>
        <taxon>Rhabditina</taxon>
        <taxon>Rhabditomorpha</taxon>
        <taxon>Rhabditoidea</taxon>
        <taxon>Rhabditidae</taxon>
        <taxon>Peloderinae</taxon>
        <taxon>Caenorhabditis</taxon>
    </lineage>
</organism>
<dbReference type="GO" id="GO:0043235">
    <property type="term" value="C:receptor complex"/>
    <property type="evidence" value="ECO:0000318"/>
    <property type="project" value="GO_Central"/>
</dbReference>
<dbReference type="PANTHER" id="PTHR24416">
    <property type="entry name" value="TYROSINE-PROTEIN KINASE RECEPTOR"/>
    <property type="match status" value="1"/>
</dbReference>
<dbReference type="FunFam" id="3.30.200.20:FF:001021">
    <property type="entry name" value="Hypoxia Inhibited Receptor tyrosine kinase"/>
    <property type="match status" value="1"/>
</dbReference>
<dbReference type="STRING" id="6238.A8X985"/>
<name>A8X985_CAEBR</name>
<evidence type="ECO:0000259" key="2">
    <source>
        <dbReference type="PROSITE" id="PS50011"/>
    </source>
</evidence>
<dbReference type="Proteomes" id="UP000008549">
    <property type="component" value="Unassembled WGS sequence"/>
</dbReference>
<dbReference type="EMBL" id="HE600954">
    <property type="protein sequence ID" value="CAP29197.2"/>
    <property type="molecule type" value="Genomic_DNA"/>
</dbReference>
<dbReference type="FunFam" id="1.10.510.10:FF:000994">
    <property type="entry name" value="Hypoxia Inhibited Receptor tyrosine kinase"/>
    <property type="match status" value="1"/>
</dbReference>
<keyword evidence="1" id="KW-1133">Transmembrane helix</keyword>
<feature type="transmembrane region" description="Helical" evidence="1">
    <location>
        <begin position="58"/>
        <end position="79"/>
    </location>
</feature>
<evidence type="ECO:0000313" key="5">
    <source>
        <dbReference type="WormBase" id="CBG09377"/>
    </source>
</evidence>
<dbReference type="PROSITE" id="PS00109">
    <property type="entry name" value="PROTEIN_KINASE_TYR"/>
    <property type="match status" value="1"/>
</dbReference>
<dbReference type="GO" id="GO:0005886">
    <property type="term" value="C:plasma membrane"/>
    <property type="evidence" value="ECO:0000318"/>
    <property type="project" value="GO_Central"/>
</dbReference>
<gene>
    <name evidence="5" type="primary">hir-1</name>
    <name evidence="3 5" type="ORF">CBG09377</name>
    <name evidence="3" type="ORF">CBG_09377</name>
</gene>
<keyword evidence="1" id="KW-0472">Membrane</keyword>
<dbReference type="InterPro" id="IPR000719">
    <property type="entry name" value="Prot_kinase_dom"/>
</dbReference>
<dbReference type="SMART" id="SM00219">
    <property type="entry name" value="TyrKc"/>
    <property type="match status" value="1"/>
</dbReference>
<evidence type="ECO:0000313" key="4">
    <source>
        <dbReference type="Proteomes" id="UP000008549"/>
    </source>
</evidence>
<dbReference type="GO" id="GO:0004714">
    <property type="term" value="F:transmembrane receptor protein tyrosine kinase activity"/>
    <property type="evidence" value="ECO:0000318"/>
    <property type="project" value="GO_Central"/>
</dbReference>